<dbReference type="PROSITE" id="PS50109">
    <property type="entry name" value="HIS_KIN"/>
    <property type="match status" value="1"/>
</dbReference>
<dbReference type="PRINTS" id="PR00344">
    <property type="entry name" value="BCTRLSENSOR"/>
</dbReference>
<dbReference type="InterPro" id="IPR036890">
    <property type="entry name" value="HATPase_C_sf"/>
</dbReference>
<keyword evidence="7" id="KW-0472">Membrane</keyword>
<protein>
    <recommendedName>
        <fullName evidence="2">histidine kinase</fullName>
        <ecNumber evidence="2">2.7.13.3</ecNumber>
    </recommendedName>
</protein>
<evidence type="ECO:0000256" key="2">
    <source>
        <dbReference type="ARBA" id="ARBA00012438"/>
    </source>
</evidence>
<comment type="caution">
    <text evidence="9">The sequence shown here is derived from an EMBL/GenBank/DDBJ whole genome shotgun (WGS) entry which is preliminary data.</text>
</comment>
<feature type="transmembrane region" description="Helical" evidence="7">
    <location>
        <begin position="9"/>
        <end position="27"/>
    </location>
</feature>
<dbReference type="EMBL" id="VLNR01000037">
    <property type="protein sequence ID" value="TSE07091.1"/>
    <property type="molecule type" value="Genomic_DNA"/>
</dbReference>
<evidence type="ECO:0000313" key="9">
    <source>
        <dbReference type="EMBL" id="TSE07091.1"/>
    </source>
</evidence>
<evidence type="ECO:0000256" key="3">
    <source>
        <dbReference type="ARBA" id="ARBA00022553"/>
    </source>
</evidence>
<dbReference type="SMART" id="SM00387">
    <property type="entry name" value="HATPase_c"/>
    <property type="match status" value="1"/>
</dbReference>
<dbReference type="PANTHER" id="PTHR45453:SF1">
    <property type="entry name" value="PHOSPHATE REGULON SENSOR PROTEIN PHOR"/>
    <property type="match status" value="1"/>
</dbReference>
<dbReference type="InterPro" id="IPR005467">
    <property type="entry name" value="His_kinase_dom"/>
</dbReference>
<keyword evidence="3" id="KW-0597">Phosphoprotein</keyword>
<dbReference type="Gene3D" id="3.30.565.10">
    <property type="entry name" value="Histidine kinase-like ATPase, C-terminal domain"/>
    <property type="match status" value="1"/>
</dbReference>
<accession>A0A554VHP1</accession>
<dbReference type="CDD" id="cd00082">
    <property type="entry name" value="HisKA"/>
    <property type="match status" value="1"/>
</dbReference>
<proteinExistence type="predicted"/>
<feature type="domain" description="Histidine kinase" evidence="8">
    <location>
        <begin position="290"/>
        <end position="503"/>
    </location>
</feature>
<organism evidence="9 10">
    <name type="scientific">Aquimarina algiphila</name>
    <dbReference type="NCBI Taxonomy" id="2047982"/>
    <lineage>
        <taxon>Bacteria</taxon>
        <taxon>Pseudomonadati</taxon>
        <taxon>Bacteroidota</taxon>
        <taxon>Flavobacteriia</taxon>
        <taxon>Flavobacteriales</taxon>
        <taxon>Flavobacteriaceae</taxon>
        <taxon>Aquimarina</taxon>
    </lineage>
</organism>
<dbReference type="SUPFAM" id="SSF55874">
    <property type="entry name" value="ATPase domain of HSP90 chaperone/DNA topoisomerase II/histidine kinase"/>
    <property type="match status" value="1"/>
</dbReference>
<evidence type="ECO:0000256" key="6">
    <source>
        <dbReference type="ARBA" id="ARBA00023012"/>
    </source>
</evidence>
<keyword evidence="6" id="KW-0902">Two-component regulatory system</keyword>
<name>A0A554VHP1_9FLAO</name>
<evidence type="ECO:0000256" key="4">
    <source>
        <dbReference type="ARBA" id="ARBA00022679"/>
    </source>
</evidence>
<dbReference type="GO" id="GO:0004721">
    <property type="term" value="F:phosphoprotein phosphatase activity"/>
    <property type="evidence" value="ECO:0007669"/>
    <property type="project" value="TreeGrafter"/>
</dbReference>
<dbReference type="Proteomes" id="UP000318833">
    <property type="component" value="Unassembled WGS sequence"/>
</dbReference>
<keyword evidence="5 9" id="KW-0418">Kinase</keyword>
<reference evidence="9 10" key="1">
    <citation type="submission" date="2019-07" db="EMBL/GenBank/DDBJ databases">
        <title>The draft genome sequence of Aquimarina algiphila M91.</title>
        <authorList>
            <person name="Meng X."/>
        </authorList>
    </citation>
    <scope>NUCLEOTIDE SEQUENCE [LARGE SCALE GENOMIC DNA]</scope>
    <source>
        <strain evidence="9 10">M91</strain>
    </source>
</reference>
<dbReference type="Gene3D" id="1.10.287.130">
    <property type="match status" value="1"/>
</dbReference>
<dbReference type="InterPro" id="IPR050351">
    <property type="entry name" value="BphY/WalK/GraS-like"/>
</dbReference>
<evidence type="ECO:0000256" key="1">
    <source>
        <dbReference type="ARBA" id="ARBA00000085"/>
    </source>
</evidence>
<dbReference type="InterPro" id="IPR036097">
    <property type="entry name" value="HisK_dim/P_sf"/>
</dbReference>
<dbReference type="Pfam" id="PF00512">
    <property type="entry name" value="HisKA"/>
    <property type="match status" value="1"/>
</dbReference>
<keyword evidence="7" id="KW-1133">Transmembrane helix</keyword>
<evidence type="ECO:0000313" key="10">
    <source>
        <dbReference type="Proteomes" id="UP000318833"/>
    </source>
</evidence>
<feature type="transmembrane region" description="Helical" evidence="7">
    <location>
        <begin position="250"/>
        <end position="271"/>
    </location>
</feature>
<dbReference type="SUPFAM" id="SSF47384">
    <property type="entry name" value="Homodimeric domain of signal transducing histidine kinase"/>
    <property type="match status" value="1"/>
</dbReference>
<dbReference type="GO" id="GO:0005886">
    <property type="term" value="C:plasma membrane"/>
    <property type="evidence" value="ECO:0007669"/>
    <property type="project" value="TreeGrafter"/>
</dbReference>
<dbReference type="Pfam" id="PF02518">
    <property type="entry name" value="HATPase_c"/>
    <property type="match status" value="1"/>
</dbReference>
<dbReference type="InterPro" id="IPR003661">
    <property type="entry name" value="HisK_dim/P_dom"/>
</dbReference>
<dbReference type="PANTHER" id="PTHR45453">
    <property type="entry name" value="PHOSPHATE REGULON SENSOR PROTEIN PHOR"/>
    <property type="match status" value="1"/>
</dbReference>
<keyword evidence="7" id="KW-0812">Transmembrane</keyword>
<evidence type="ECO:0000256" key="7">
    <source>
        <dbReference type="SAM" id="Phobius"/>
    </source>
</evidence>
<dbReference type="GO" id="GO:0016036">
    <property type="term" value="P:cellular response to phosphate starvation"/>
    <property type="evidence" value="ECO:0007669"/>
    <property type="project" value="TreeGrafter"/>
</dbReference>
<dbReference type="GO" id="GO:0000155">
    <property type="term" value="F:phosphorelay sensor kinase activity"/>
    <property type="evidence" value="ECO:0007669"/>
    <property type="project" value="InterPro"/>
</dbReference>
<evidence type="ECO:0000259" key="8">
    <source>
        <dbReference type="PROSITE" id="PS50109"/>
    </source>
</evidence>
<dbReference type="SMART" id="SM00388">
    <property type="entry name" value="HisKA"/>
    <property type="match status" value="1"/>
</dbReference>
<keyword evidence="4" id="KW-0808">Transferase</keyword>
<dbReference type="InterPro" id="IPR004358">
    <property type="entry name" value="Sig_transdc_His_kin-like_C"/>
</dbReference>
<evidence type="ECO:0000256" key="5">
    <source>
        <dbReference type="ARBA" id="ARBA00022777"/>
    </source>
</evidence>
<keyword evidence="10" id="KW-1185">Reference proteome</keyword>
<dbReference type="InterPro" id="IPR003594">
    <property type="entry name" value="HATPase_dom"/>
</dbReference>
<dbReference type="AlphaFoldDB" id="A0A554VHP1"/>
<dbReference type="OrthoDB" id="1933776at2"/>
<sequence length="503" mass="57573">MRRKSYKNILYLIIAVIVITLDIQIYWNLKNYESGKQQLINEVQISLDNAVNQYYTELAEENTIRFASDSANLRKFLRKENFRNLMRDMDSDCIDFKTYNFSDSIDTADISIIRSLSKENISNPPKRLFITANNNSSDRAKLTLLRKHDSIHQKEIFEQLTSKIVISITQDSLRLPKIDTLIQQEFLRKNITVDYGLKYIDPFGKETKTKNKIVDTAVLSTSSESIYLPKVSSLELFFTNEKLTIFKKNLLGILLSFLLMGIVVGCLLFLLRIINHQKQLAELKNDLISNITHEFKTPIATISAAIEGIQNFNQENDPEKTKKYATISSNQLSKLNIMVEKILETATLDSDKLQLNTEEIYLTDYIQTITDKHQVNSPEKKIIFNSTQKDIRLKIDVFHFENAINNVIDNAIKYGGNLIKVNINAIVSSILIEIEDNGKGLTKAHKEKIFEKFYRVPKGNTHDVKGFGIGLFYTKTIIEKHGGTIQLSLDKGVTNFKIILPNG</sequence>
<comment type="catalytic activity">
    <reaction evidence="1">
        <text>ATP + protein L-histidine = ADP + protein N-phospho-L-histidine.</text>
        <dbReference type="EC" id="2.7.13.3"/>
    </reaction>
</comment>
<dbReference type="RefSeq" id="WP_143917265.1">
    <property type="nucleotide sequence ID" value="NZ_CANMIK010000042.1"/>
</dbReference>
<dbReference type="EC" id="2.7.13.3" evidence="2"/>
<gene>
    <name evidence="9" type="ORF">FOF46_16875</name>
</gene>
<dbReference type="CDD" id="cd00075">
    <property type="entry name" value="HATPase"/>
    <property type="match status" value="1"/>
</dbReference>